<sequence length="187" mass="21394">MHKVGIRIFNWGTPKQWLSNSTLTIWHKNISHIQVNMMISQARRTANYGIMLDESTRGETKQFIICLMFWDLDKEMPIAQVPYLKKIMRCNSETVAKTVIQMLEASQLNLQNCSVWLTDNTAYLSGKDKGAIALFNKWTNSSTIRIGCGLHILHIILTNFEQEAFGKLSSTIGFQKTKHPFMLLTLA</sequence>
<evidence type="ECO:0008006" key="3">
    <source>
        <dbReference type="Google" id="ProtNLM"/>
    </source>
</evidence>
<gene>
    <name evidence="1" type="ORF">C2G38_2192111</name>
</gene>
<name>A0A397V1V1_9GLOM</name>
<dbReference type="AlphaFoldDB" id="A0A397V1V1"/>
<dbReference type="Proteomes" id="UP000266673">
    <property type="component" value="Unassembled WGS sequence"/>
</dbReference>
<organism evidence="1 2">
    <name type="scientific">Gigaspora rosea</name>
    <dbReference type="NCBI Taxonomy" id="44941"/>
    <lineage>
        <taxon>Eukaryota</taxon>
        <taxon>Fungi</taxon>
        <taxon>Fungi incertae sedis</taxon>
        <taxon>Mucoromycota</taxon>
        <taxon>Glomeromycotina</taxon>
        <taxon>Glomeromycetes</taxon>
        <taxon>Diversisporales</taxon>
        <taxon>Gigasporaceae</taxon>
        <taxon>Gigaspora</taxon>
    </lineage>
</organism>
<protein>
    <recommendedName>
        <fullName evidence="3">DUF659 domain-containing protein</fullName>
    </recommendedName>
</protein>
<keyword evidence="2" id="KW-1185">Reference proteome</keyword>
<evidence type="ECO:0000313" key="2">
    <source>
        <dbReference type="Proteomes" id="UP000266673"/>
    </source>
</evidence>
<dbReference type="EMBL" id="QKWP01000735">
    <property type="protein sequence ID" value="RIB15558.1"/>
    <property type="molecule type" value="Genomic_DNA"/>
</dbReference>
<reference evidence="1 2" key="1">
    <citation type="submission" date="2018-06" db="EMBL/GenBank/DDBJ databases">
        <title>Comparative genomics reveals the genomic features of Rhizophagus irregularis, R. cerebriforme, R. diaphanum and Gigaspora rosea, and their symbiotic lifestyle signature.</title>
        <authorList>
            <person name="Morin E."/>
            <person name="San Clemente H."/>
            <person name="Chen E.C.H."/>
            <person name="De La Providencia I."/>
            <person name="Hainaut M."/>
            <person name="Kuo A."/>
            <person name="Kohler A."/>
            <person name="Murat C."/>
            <person name="Tang N."/>
            <person name="Roy S."/>
            <person name="Loubradou J."/>
            <person name="Henrissat B."/>
            <person name="Grigoriev I.V."/>
            <person name="Corradi N."/>
            <person name="Roux C."/>
            <person name="Martin F.M."/>
        </authorList>
    </citation>
    <scope>NUCLEOTIDE SEQUENCE [LARGE SCALE GENOMIC DNA]</scope>
    <source>
        <strain evidence="1 2">DAOM 194757</strain>
    </source>
</reference>
<dbReference type="OrthoDB" id="2414520at2759"/>
<comment type="caution">
    <text evidence="1">The sequence shown here is derived from an EMBL/GenBank/DDBJ whole genome shotgun (WGS) entry which is preliminary data.</text>
</comment>
<evidence type="ECO:0000313" key="1">
    <source>
        <dbReference type="EMBL" id="RIB15558.1"/>
    </source>
</evidence>
<accession>A0A397V1V1</accession>
<proteinExistence type="predicted"/>